<dbReference type="InterPro" id="IPR010071">
    <property type="entry name" value="AA_adenyl_dom"/>
</dbReference>
<keyword evidence="2" id="KW-0597">Phosphoprotein</keyword>
<evidence type="ECO:0000313" key="5">
    <source>
        <dbReference type="Proteomes" id="UP000565719"/>
    </source>
</evidence>
<organism evidence="4 5">
    <name type="scientific">Vibrio pectenicida</name>
    <dbReference type="NCBI Taxonomy" id="62763"/>
    <lineage>
        <taxon>Bacteria</taxon>
        <taxon>Pseudomonadati</taxon>
        <taxon>Pseudomonadota</taxon>
        <taxon>Gammaproteobacteria</taxon>
        <taxon>Vibrionales</taxon>
        <taxon>Vibrionaceae</taxon>
        <taxon>Vibrio</taxon>
    </lineage>
</organism>
<protein>
    <submittedName>
        <fullName evidence="4">Amino acid adenylation domain-containing protein</fullName>
    </submittedName>
</protein>
<dbReference type="GO" id="GO:0003824">
    <property type="term" value="F:catalytic activity"/>
    <property type="evidence" value="ECO:0007669"/>
    <property type="project" value="InterPro"/>
</dbReference>
<dbReference type="Gene3D" id="3.30.559.30">
    <property type="entry name" value="Nonribosomal peptide synthetase, condensation domain"/>
    <property type="match status" value="1"/>
</dbReference>
<dbReference type="Proteomes" id="UP000565719">
    <property type="component" value="Unassembled WGS sequence"/>
</dbReference>
<dbReference type="Pfam" id="PF00501">
    <property type="entry name" value="AMP-binding"/>
    <property type="match status" value="1"/>
</dbReference>
<feature type="domain" description="Carrier" evidence="3">
    <location>
        <begin position="793"/>
        <end position="868"/>
    </location>
</feature>
<evidence type="ECO:0000256" key="1">
    <source>
        <dbReference type="ARBA" id="ARBA00022450"/>
    </source>
</evidence>
<dbReference type="PANTHER" id="PTHR45527">
    <property type="entry name" value="NONRIBOSOMAL PEPTIDE SYNTHETASE"/>
    <property type="match status" value="1"/>
</dbReference>
<dbReference type="InterPro" id="IPR025110">
    <property type="entry name" value="AMP-bd_C"/>
</dbReference>
<dbReference type="PROSITE" id="PS50075">
    <property type="entry name" value="CARRIER"/>
    <property type="match status" value="1"/>
</dbReference>
<evidence type="ECO:0000313" key="4">
    <source>
        <dbReference type="EMBL" id="NOH70910.1"/>
    </source>
</evidence>
<dbReference type="SUPFAM" id="SSF56801">
    <property type="entry name" value="Acetyl-CoA synthetase-like"/>
    <property type="match status" value="1"/>
</dbReference>
<dbReference type="InterPro" id="IPR000873">
    <property type="entry name" value="AMP-dep_synth/lig_dom"/>
</dbReference>
<dbReference type="RefSeq" id="WP_171360337.1">
    <property type="nucleotide sequence ID" value="NZ_VTXC01000012.1"/>
</dbReference>
<dbReference type="InterPro" id="IPR045851">
    <property type="entry name" value="AMP-bd_C_sf"/>
</dbReference>
<dbReference type="FunFam" id="3.40.50.980:FF:000001">
    <property type="entry name" value="Non-ribosomal peptide synthetase"/>
    <property type="match status" value="1"/>
</dbReference>
<dbReference type="InterPro" id="IPR036736">
    <property type="entry name" value="ACP-like_sf"/>
</dbReference>
<comment type="caution">
    <text evidence="4">The sequence shown here is derived from an EMBL/GenBank/DDBJ whole genome shotgun (WGS) entry which is preliminary data.</text>
</comment>
<dbReference type="Gene3D" id="3.30.300.30">
    <property type="match status" value="1"/>
</dbReference>
<sequence length="886" mass="99685">MPTIRTQKPSSHWKEIDSWGGVNDLSVMLSSPINLNEIKKVENKLTQHLEIKGEEYQHLKDSCQSLGVTVNTVLQFAWHKLINIYTGDERTIVGTTASGTDILMPDSELSASPFVNTLPLFIDWSSTATVVDMVQLIQAQINLFDSYSEVPVFGLDSNEEKPFHSLIIFQDHAMLDVDTSKEKDNFAKWLSLRKITGKLDVPLVIVANDNGYRLTIEFDHDVDWLSKKDSKRLIKQLHKLLLAVYVSPYELHSQLLVLDEAECVTVLKTFNDTKTTYPHEKMIYEVFEDQVLKTPNKIALSMDGETLTYDELNQRANQIARRIEALHQTIYGVIPVDKFVALFFDRSIEMIVSILAVLKAGAAYVPISPDFPSKRVDFIIQDTQAPLILTHRPKLLQIRGIIKHHNLSTNVLCSDDMAKNKGYSGNNRSLNRCSTDLAYVIYTSGTTGKPKGVLIEHHSVVNLIQGLMQTYPVNDLDVTLMVPNYIFDASVEELFVTLFSGAKLVLPKKEDILSPSRLQVLIDENQVTRFEATPTWLGSMVNLINWPKIVVIAGGEALPKGLIHPNWRLINTYGPTEATVTSHYFVSDDETVSDIIPIGKALHNYQSFVLNNAQQLLPIGAVGELYIGGVGIGRGYLNRPQLTQERFIKNPFANPADKAEGFDRLYKTGDLVRWLPDGNIEYLGREDKQVKIRGYRIELGEITSVLNTLACVQQSAVIDVHDAVGQALVGYVVPKNEKCNTELLHTELSKLLPGYMVPSTFVILERIPFTLSGKLDQRALPKPEREKRVGIVLPENKHELQLAEIWQNLLGMSEVGVTDNFFQLGGNSNLSVRLMAEILNKMYQDIELKSFLLAPTIRDLAKHIENNKVIENQETKCFLEENTVVN</sequence>
<keyword evidence="1" id="KW-0596">Phosphopantetheine</keyword>
<dbReference type="GO" id="GO:0005737">
    <property type="term" value="C:cytoplasm"/>
    <property type="evidence" value="ECO:0007669"/>
    <property type="project" value="TreeGrafter"/>
</dbReference>
<name>A0A7Y4ECR4_9VIBR</name>
<dbReference type="InterPro" id="IPR009081">
    <property type="entry name" value="PP-bd_ACP"/>
</dbReference>
<dbReference type="Gene3D" id="2.30.38.10">
    <property type="entry name" value="Luciferase, Domain 3"/>
    <property type="match status" value="1"/>
</dbReference>
<dbReference type="NCBIfam" id="TIGR01733">
    <property type="entry name" value="AA-adenyl-dom"/>
    <property type="match status" value="1"/>
</dbReference>
<dbReference type="GO" id="GO:0044550">
    <property type="term" value="P:secondary metabolite biosynthetic process"/>
    <property type="evidence" value="ECO:0007669"/>
    <property type="project" value="TreeGrafter"/>
</dbReference>
<dbReference type="PANTHER" id="PTHR45527:SF1">
    <property type="entry name" value="FATTY ACID SYNTHASE"/>
    <property type="match status" value="1"/>
</dbReference>
<dbReference type="SUPFAM" id="SSF47336">
    <property type="entry name" value="ACP-like"/>
    <property type="match status" value="1"/>
</dbReference>
<dbReference type="SUPFAM" id="SSF52777">
    <property type="entry name" value="CoA-dependent acyltransferases"/>
    <property type="match status" value="1"/>
</dbReference>
<dbReference type="CDD" id="cd05930">
    <property type="entry name" value="A_NRPS"/>
    <property type="match status" value="1"/>
</dbReference>
<dbReference type="InterPro" id="IPR020845">
    <property type="entry name" value="AMP-binding_CS"/>
</dbReference>
<evidence type="ECO:0000259" key="3">
    <source>
        <dbReference type="PROSITE" id="PS50075"/>
    </source>
</evidence>
<dbReference type="Pfam" id="PF00550">
    <property type="entry name" value="PP-binding"/>
    <property type="match status" value="1"/>
</dbReference>
<gene>
    <name evidence="4" type="ORF">F0225_06090</name>
</gene>
<dbReference type="InterPro" id="IPR001242">
    <property type="entry name" value="Condensation_dom"/>
</dbReference>
<dbReference type="GO" id="GO:0043041">
    <property type="term" value="P:amino acid activation for nonribosomal peptide biosynthetic process"/>
    <property type="evidence" value="ECO:0007669"/>
    <property type="project" value="TreeGrafter"/>
</dbReference>
<dbReference type="EMBL" id="VTXC01000012">
    <property type="protein sequence ID" value="NOH70910.1"/>
    <property type="molecule type" value="Genomic_DNA"/>
</dbReference>
<accession>A0A7Y4ECR4</accession>
<dbReference type="GO" id="GO:0031177">
    <property type="term" value="F:phosphopantetheine binding"/>
    <property type="evidence" value="ECO:0007669"/>
    <property type="project" value="TreeGrafter"/>
</dbReference>
<dbReference type="PROSITE" id="PS00455">
    <property type="entry name" value="AMP_BINDING"/>
    <property type="match status" value="1"/>
</dbReference>
<dbReference type="Gene3D" id="1.10.1200.10">
    <property type="entry name" value="ACP-like"/>
    <property type="match status" value="1"/>
</dbReference>
<dbReference type="Gene3D" id="3.40.50.980">
    <property type="match status" value="2"/>
</dbReference>
<proteinExistence type="predicted"/>
<dbReference type="AlphaFoldDB" id="A0A7Y4ECR4"/>
<dbReference type="Pfam" id="PF00668">
    <property type="entry name" value="Condensation"/>
    <property type="match status" value="1"/>
</dbReference>
<dbReference type="PRINTS" id="PR00154">
    <property type="entry name" value="AMPBINDING"/>
</dbReference>
<dbReference type="InterPro" id="IPR020459">
    <property type="entry name" value="AMP-binding"/>
</dbReference>
<dbReference type="Pfam" id="PF13193">
    <property type="entry name" value="AMP-binding_C"/>
    <property type="match status" value="1"/>
</dbReference>
<evidence type="ECO:0000256" key="2">
    <source>
        <dbReference type="ARBA" id="ARBA00022553"/>
    </source>
</evidence>
<dbReference type="FunFam" id="2.30.38.10:FF:000001">
    <property type="entry name" value="Non-ribosomal peptide synthetase PvdI"/>
    <property type="match status" value="1"/>
</dbReference>
<reference evidence="4 5" key="1">
    <citation type="submission" date="2019-09" db="EMBL/GenBank/DDBJ databases">
        <title>Draft genome sequencing and comparative genomics of hatchery-associated Vibrios.</title>
        <authorList>
            <person name="Kehlet-Delgado H."/>
            <person name="Mueller R.S."/>
        </authorList>
    </citation>
    <scope>NUCLEOTIDE SEQUENCE [LARGE SCALE GENOMIC DNA]</scope>
    <source>
        <strain evidence="4 5">99-46-Y</strain>
    </source>
</reference>